<evidence type="ECO:0000313" key="1">
    <source>
        <dbReference type="EMBL" id="PZP53744.1"/>
    </source>
</evidence>
<evidence type="ECO:0000313" key="2">
    <source>
        <dbReference type="Proteomes" id="UP000249739"/>
    </source>
</evidence>
<dbReference type="SUPFAM" id="SSF46785">
    <property type="entry name" value="Winged helix' DNA-binding domain"/>
    <property type="match status" value="1"/>
</dbReference>
<organism evidence="1 2">
    <name type="scientific">Micavibrio aeruginosavorus</name>
    <dbReference type="NCBI Taxonomy" id="349221"/>
    <lineage>
        <taxon>Bacteria</taxon>
        <taxon>Pseudomonadati</taxon>
        <taxon>Bdellovibrionota</taxon>
        <taxon>Bdellovibrionia</taxon>
        <taxon>Bdellovibrionales</taxon>
        <taxon>Pseudobdellovibrionaceae</taxon>
        <taxon>Micavibrio</taxon>
    </lineage>
</organism>
<dbReference type="AlphaFoldDB" id="A0A2W5FHE3"/>
<comment type="caution">
    <text evidence="1">The sequence shown here is derived from an EMBL/GenBank/DDBJ whole genome shotgun (WGS) entry which is preliminary data.</text>
</comment>
<sequence length="122" mass="14377">MSIPITTEDREMLKYIHEGGGVLDPYLLHEKFLLSPAQITRLIRKFTVWGIIKEEEGILHLTDKGAEWVFKNRRLVFCQVETYWKRCPKQYQASQLPVGTAYLPDFEALDKDFFKKIIEEDI</sequence>
<proteinExistence type="predicted"/>
<accession>A0A2W5FHE3</accession>
<dbReference type="EMBL" id="QFOT01000167">
    <property type="protein sequence ID" value="PZP53744.1"/>
    <property type="molecule type" value="Genomic_DNA"/>
</dbReference>
<dbReference type="Proteomes" id="UP000249739">
    <property type="component" value="Unassembled WGS sequence"/>
</dbReference>
<evidence type="ECO:0008006" key="3">
    <source>
        <dbReference type="Google" id="ProtNLM"/>
    </source>
</evidence>
<reference evidence="1 2" key="1">
    <citation type="submission" date="2017-08" db="EMBL/GenBank/DDBJ databases">
        <title>Infants hospitalized years apart are colonized by the same room-sourced microbial strains.</title>
        <authorList>
            <person name="Brooks B."/>
            <person name="Olm M.R."/>
            <person name="Firek B.A."/>
            <person name="Baker R."/>
            <person name="Thomas B.C."/>
            <person name="Morowitz M.J."/>
            <person name="Banfield J.F."/>
        </authorList>
    </citation>
    <scope>NUCLEOTIDE SEQUENCE [LARGE SCALE GENOMIC DNA]</scope>
    <source>
        <strain evidence="1">S2_006_000_R2_64</strain>
    </source>
</reference>
<gene>
    <name evidence="1" type="ORF">DI586_10685</name>
</gene>
<protein>
    <recommendedName>
        <fullName evidence="3">MarR family transcriptional regulator</fullName>
    </recommendedName>
</protein>
<dbReference type="InterPro" id="IPR036390">
    <property type="entry name" value="WH_DNA-bd_sf"/>
</dbReference>
<name>A0A2W5FHE3_9BACT</name>